<feature type="transmembrane region" description="Helical" evidence="11">
    <location>
        <begin position="875"/>
        <end position="893"/>
    </location>
</feature>
<dbReference type="SUPFAM" id="SSF55856">
    <property type="entry name" value="Cytochrome b5-like heme/steroid binding domain"/>
    <property type="match status" value="1"/>
</dbReference>
<organism evidence="13 14">
    <name type="scientific">Synchytrium microbalum</name>
    <dbReference type="NCBI Taxonomy" id="1806994"/>
    <lineage>
        <taxon>Eukaryota</taxon>
        <taxon>Fungi</taxon>
        <taxon>Fungi incertae sedis</taxon>
        <taxon>Chytridiomycota</taxon>
        <taxon>Chytridiomycota incertae sedis</taxon>
        <taxon>Chytridiomycetes</taxon>
        <taxon>Synchytriales</taxon>
        <taxon>Synchytriaceae</taxon>
        <taxon>Synchytrium</taxon>
    </lineage>
</organism>
<dbReference type="AlphaFoldDB" id="A0A507C3V9"/>
<gene>
    <name evidence="13" type="ORF">SmJEL517_g01567</name>
</gene>
<keyword evidence="5" id="KW-0808">Transferase</keyword>
<dbReference type="InterPro" id="IPR054295">
    <property type="entry name" value="CHS4-like_dom"/>
</dbReference>
<evidence type="ECO:0000256" key="2">
    <source>
        <dbReference type="ARBA" id="ARBA00012543"/>
    </source>
</evidence>
<feature type="domain" description="Chitin synthase 4-like" evidence="12">
    <location>
        <begin position="310"/>
        <end position="390"/>
    </location>
</feature>
<protein>
    <recommendedName>
        <fullName evidence="2">chitin synthase</fullName>
        <ecNumber evidence="2">2.4.1.16</ecNumber>
    </recommendedName>
</protein>
<evidence type="ECO:0000256" key="4">
    <source>
        <dbReference type="ARBA" id="ARBA00022676"/>
    </source>
</evidence>
<dbReference type="GO" id="GO:0004100">
    <property type="term" value="F:chitin synthase activity"/>
    <property type="evidence" value="ECO:0007669"/>
    <property type="project" value="UniProtKB-EC"/>
</dbReference>
<evidence type="ECO:0000256" key="3">
    <source>
        <dbReference type="ARBA" id="ARBA00022475"/>
    </source>
</evidence>
<evidence type="ECO:0000256" key="10">
    <source>
        <dbReference type="SAM" id="MobiDB-lite"/>
    </source>
</evidence>
<dbReference type="GO" id="GO:0030428">
    <property type="term" value="C:cell septum"/>
    <property type="evidence" value="ECO:0007669"/>
    <property type="project" value="TreeGrafter"/>
</dbReference>
<keyword evidence="7 11" id="KW-1133">Transmembrane helix</keyword>
<evidence type="ECO:0000256" key="8">
    <source>
        <dbReference type="ARBA" id="ARBA00023136"/>
    </source>
</evidence>
<dbReference type="PANTHER" id="PTHR22914">
    <property type="entry name" value="CHITIN SYNTHASE"/>
    <property type="match status" value="1"/>
</dbReference>
<sequence>MQTSGRTVVLQSSQAVSNTDGSQGGDTSSTDIELPSHPSLYTLPHQHPNNRDPWNRPDVTIGRGPSDLRNASRTIGRQKTLTRNNTTTNRRLRPMMRSENDAPPMARSGATSSRKASPLSRQPTGRKDNQRSWWTITSLIMTCLCPSPLLRAMGLKTKQVEQAWREKVALCMIIFLLCVTAAFLTFGLRRTLCPPGAEPTSRFNQTFDTFPKPLVFFPNYIIAFGLLYDYDTLANELAFKQGVFLTDNWRGADLTALFAPRVDACNAFTSLSYNCTIADPKGLGPAIPSSGGSCPPASLLAPLKSDYRLFFDWDDVAQGIADPDKLTVFNGIVLNLTQYQVNPRGQFFSNLTGVMRRLESAVGRDGTKLFYQSQSQLRATNCLQQQFVSGFVDKDTIGCFAASMIVAMSVGVIGMIVFIKFVMAIAFHWVISHALTRPRVRRFGPFFTSRYTTASTPIVSKSPDLSSDGSLNKDEDDFYVFLFVTCYSEGEEGIRATLNSLAATDYPDRRKMLFIVCDGQIQGAGNDKSTPDIVLTMMESDPRLGVPHHQSYIAIAEGERQHNMAQAHGGWYTIDGHRVPIMVIVKTGTPKERTGRKAGNRGKRDSQLLFMNFLSRTLLDDRMTPLDYDMFWKIHHLSLHTPHKFEAVLMVDADTSVKADSLTHLVNALQNDVDIIGLCGETRISNKRQSFVTLIQVFEYYISHHLGKGFESVFGGVTCLPGCFCMYRIKAPKGPEGYFVPLLVNPDIVEEYSENVTDTLHKKNLLLLGEDRFLTTLILRNFPKRKMVFVPQAICHTQVPETFRVLLSQRRRWINSTIHNLMELVLVKELCGIFCFSLQFVVAMELLGTAIMPIALIFLFSLIILAAAFNQFDPITLIMLIVILGLPAILIVITTRKLIYVGYMMFYLLALPIWQVILPIYAFLHFDDFSWGETRKTEGDDGKGGHDAGEGEFDSSQIVLKKWVEWEIFRRTGESTPTSKIFPVEVRKLPFSAEHSV</sequence>
<keyword evidence="8 11" id="KW-0472">Membrane</keyword>
<comment type="subcellular location">
    <subcellularLocation>
        <location evidence="1">Cell membrane</location>
        <topology evidence="1">Multi-pass membrane protein</topology>
    </subcellularLocation>
</comment>
<keyword evidence="4" id="KW-0328">Glycosyltransferase</keyword>
<keyword evidence="3" id="KW-1003">Cell membrane</keyword>
<accession>A0A507C3V9</accession>
<keyword evidence="9" id="KW-0325">Glycoprotein</keyword>
<evidence type="ECO:0000256" key="1">
    <source>
        <dbReference type="ARBA" id="ARBA00004651"/>
    </source>
</evidence>
<dbReference type="GO" id="GO:0005886">
    <property type="term" value="C:plasma membrane"/>
    <property type="evidence" value="ECO:0007669"/>
    <property type="project" value="UniProtKB-SubCell"/>
</dbReference>
<feature type="compositionally biased region" description="Polar residues" evidence="10">
    <location>
        <begin position="1"/>
        <end position="31"/>
    </location>
</feature>
<feature type="compositionally biased region" description="Polar residues" evidence="10">
    <location>
        <begin position="109"/>
        <end position="123"/>
    </location>
</feature>
<feature type="transmembrane region" description="Helical" evidence="11">
    <location>
        <begin position="846"/>
        <end position="869"/>
    </location>
</feature>
<comment type="caution">
    <text evidence="13">The sequence shown here is derived from an EMBL/GenBank/DDBJ whole genome shotgun (WGS) entry which is preliminary data.</text>
</comment>
<evidence type="ECO:0000256" key="11">
    <source>
        <dbReference type="SAM" id="Phobius"/>
    </source>
</evidence>
<name>A0A507C3V9_9FUNG</name>
<dbReference type="Pfam" id="PF22997">
    <property type="entry name" value="CHS4"/>
    <property type="match status" value="1"/>
</dbReference>
<proteinExistence type="predicted"/>
<dbReference type="GeneID" id="42002792"/>
<reference evidence="13 14" key="1">
    <citation type="journal article" date="2019" name="Sci. Rep.">
        <title>Comparative genomics of chytrid fungi reveal insights into the obligate biotrophic and pathogenic lifestyle of Synchytrium endobioticum.</title>
        <authorList>
            <person name="van de Vossenberg B.T.L.H."/>
            <person name="Warris S."/>
            <person name="Nguyen H.D.T."/>
            <person name="van Gent-Pelzer M.P.E."/>
            <person name="Joly D.L."/>
            <person name="van de Geest H.C."/>
            <person name="Bonants P.J.M."/>
            <person name="Smith D.S."/>
            <person name="Levesque C.A."/>
            <person name="van der Lee T.A.J."/>
        </authorList>
    </citation>
    <scope>NUCLEOTIDE SEQUENCE [LARGE SCALE GENOMIC DNA]</scope>
    <source>
        <strain evidence="13 14">JEL517</strain>
    </source>
</reference>
<keyword evidence="14" id="KW-1185">Reference proteome</keyword>
<dbReference type="OrthoDB" id="370884at2759"/>
<evidence type="ECO:0000256" key="6">
    <source>
        <dbReference type="ARBA" id="ARBA00022692"/>
    </source>
</evidence>
<feature type="compositionally biased region" description="Polar residues" evidence="10">
    <location>
        <begin position="69"/>
        <end position="79"/>
    </location>
</feature>
<keyword evidence="6 11" id="KW-0812">Transmembrane</keyword>
<dbReference type="EC" id="2.4.1.16" evidence="2"/>
<evidence type="ECO:0000256" key="9">
    <source>
        <dbReference type="ARBA" id="ARBA00023180"/>
    </source>
</evidence>
<dbReference type="GO" id="GO:0006031">
    <property type="term" value="P:chitin biosynthetic process"/>
    <property type="evidence" value="ECO:0007669"/>
    <property type="project" value="TreeGrafter"/>
</dbReference>
<evidence type="ECO:0000259" key="12">
    <source>
        <dbReference type="Pfam" id="PF22997"/>
    </source>
</evidence>
<feature type="transmembrane region" description="Helical" evidence="11">
    <location>
        <begin position="905"/>
        <end position="924"/>
    </location>
</feature>
<evidence type="ECO:0000256" key="5">
    <source>
        <dbReference type="ARBA" id="ARBA00022679"/>
    </source>
</evidence>
<dbReference type="InterPro" id="IPR004835">
    <property type="entry name" value="Chitin_synth"/>
</dbReference>
<evidence type="ECO:0000313" key="14">
    <source>
        <dbReference type="Proteomes" id="UP000319731"/>
    </source>
</evidence>
<feature type="region of interest" description="Disordered" evidence="10">
    <location>
        <begin position="1"/>
        <end position="129"/>
    </location>
</feature>
<feature type="transmembrane region" description="Helical" evidence="11">
    <location>
        <begin position="132"/>
        <end position="150"/>
    </location>
</feature>
<dbReference type="InterPro" id="IPR029044">
    <property type="entry name" value="Nucleotide-diphossugar_trans"/>
</dbReference>
<evidence type="ECO:0000256" key="7">
    <source>
        <dbReference type="ARBA" id="ARBA00022989"/>
    </source>
</evidence>
<dbReference type="CDD" id="cd04190">
    <property type="entry name" value="Chitin_synth_C"/>
    <property type="match status" value="1"/>
</dbReference>
<dbReference type="InterPro" id="IPR036400">
    <property type="entry name" value="Cyt_B5-like_heme/steroid_sf"/>
</dbReference>
<dbReference type="SUPFAM" id="SSF53448">
    <property type="entry name" value="Nucleotide-diphospho-sugar transferases"/>
    <property type="match status" value="1"/>
</dbReference>
<dbReference type="EMBL" id="QEAO01000005">
    <property type="protein sequence ID" value="TPX36220.1"/>
    <property type="molecule type" value="Genomic_DNA"/>
</dbReference>
<feature type="transmembrane region" description="Helical" evidence="11">
    <location>
        <begin position="404"/>
        <end position="431"/>
    </location>
</feature>
<dbReference type="Pfam" id="PF03142">
    <property type="entry name" value="Chitin_synth_2"/>
    <property type="match status" value="1"/>
</dbReference>
<dbReference type="STRING" id="1806994.A0A507C3V9"/>
<dbReference type="PANTHER" id="PTHR22914:SF41">
    <property type="entry name" value="CHITIN SYNTHASE 7"/>
    <property type="match status" value="1"/>
</dbReference>
<dbReference type="Proteomes" id="UP000319731">
    <property type="component" value="Unassembled WGS sequence"/>
</dbReference>
<feature type="transmembrane region" description="Helical" evidence="11">
    <location>
        <begin position="170"/>
        <end position="188"/>
    </location>
</feature>
<dbReference type="RefSeq" id="XP_031026533.1">
    <property type="nucleotide sequence ID" value="XM_031167495.1"/>
</dbReference>
<evidence type="ECO:0000313" key="13">
    <source>
        <dbReference type="EMBL" id="TPX36220.1"/>
    </source>
</evidence>